<dbReference type="PROSITE" id="PS51000">
    <property type="entry name" value="HTH_DEOR_2"/>
    <property type="match status" value="1"/>
</dbReference>
<dbReference type="Pfam" id="PF13280">
    <property type="entry name" value="WYL"/>
    <property type="match status" value="1"/>
</dbReference>
<keyword evidence="1" id="KW-0805">Transcription regulation</keyword>
<evidence type="ECO:0000259" key="4">
    <source>
        <dbReference type="PROSITE" id="PS51000"/>
    </source>
</evidence>
<evidence type="ECO:0000313" key="5">
    <source>
        <dbReference type="EMBL" id="GAA4687693.1"/>
    </source>
</evidence>
<dbReference type="InterPro" id="IPR036390">
    <property type="entry name" value="WH_DNA-bd_sf"/>
</dbReference>
<keyword evidence="6" id="KW-1185">Reference proteome</keyword>
<name>A0ABP8WHA7_9MICC</name>
<evidence type="ECO:0000256" key="1">
    <source>
        <dbReference type="ARBA" id="ARBA00023015"/>
    </source>
</evidence>
<accession>A0ABP8WHA7</accession>
<comment type="caution">
    <text evidence="5">The sequence shown here is derived from an EMBL/GenBank/DDBJ whole genome shotgun (WGS) entry which is preliminary data.</text>
</comment>
<proteinExistence type="predicted"/>
<dbReference type="InterPro" id="IPR001034">
    <property type="entry name" value="DeoR_HTH"/>
</dbReference>
<dbReference type="InterPro" id="IPR013196">
    <property type="entry name" value="HTH_11"/>
</dbReference>
<dbReference type="InterPro" id="IPR018356">
    <property type="entry name" value="Tscrpt_reg_HTH_DeoR_CS"/>
</dbReference>
<gene>
    <name evidence="5" type="ORF">GCM10025781_00360</name>
</gene>
<dbReference type="InterPro" id="IPR051534">
    <property type="entry name" value="CBASS_pafABC_assoc_protein"/>
</dbReference>
<reference evidence="6" key="1">
    <citation type="journal article" date="2019" name="Int. J. Syst. Evol. Microbiol.">
        <title>The Global Catalogue of Microorganisms (GCM) 10K type strain sequencing project: providing services to taxonomists for standard genome sequencing and annotation.</title>
        <authorList>
            <consortium name="The Broad Institute Genomics Platform"/>
            <consortium name="The Broad Institute Genome Sequencing Center for Infectious Disease"/>
            <person name="Wu L."/>
            <person name="Ma J."/>
        </authorList>
    </citation>
    <scope>NUCLEOTIDE SEQUENCE [LARGE SCALE GENOMIC DNA]</scope>
    <source>
        <strain evidence="6">JCM 18958</strain>
    </source>
</reference>
<keyword evidence="3" id="KW-0804">Transcription</keyword>
<dbReference type="PANTHER" id="PTHR34580">
    <property type="match status" value="1"/>
</dbReference>
<dbReference type="PANTHER" id="PTHR34580:SF3">
    <property type="entry name" value="PROTEIN PAFB"/>
    <property type="match status" value="1"/>
</dbReference>
<protein>
    <recommendedName>
        <fullName evidence="4">HTH deoR-type domain-containing protein</fullName>
    </recommendedName>
</protein>
<dbReference type="EMBL" id="BAABLN010000001">
    <property type="protein sequence ID" value="GAA4687693.1"/>
    <property type="molecule type" value="Genomic_DNA"/>
</dbReference>
<dbReference type="RefSeq" id="WP_345310167.1">
    <property type="nucleotide sequence ID" value="NZ_BAABLN010000001.1"/>
</dbReference>
<keyword evidence="2" id="KW-0238">DNA-binding</keyword>
<organism evidence="5 6">
    <name type="scientific">Kocuria gwangalliensis</name>
    <dbReference type="NCBI Taxonomy" id="501592"/>
    <lineage>
        <taxon>Bacteria</taxon>
        <taxon>Bacillati</taxon>
        <taxon>Actinomycetota</taxon>
        <taxon>Actinomycetes</taxon>
        <taxon>Micrococcales</taxon>
        <taxon>Micrococcaceae</taxon>
        <taxon>Kocuria</taxon>
    </lineage>
</organism>
<dbReference type="SUPFAM" id="SSF46785">
    <property type="entry name" value="Winged helix' DNA-binding domain"/>
    <property type="match status" value="1"/>
</dbReference>
<sequence>MESPSSRALHLLSLLQTDRAWTASELAQRLDIADRTVRRDIARLRSLGYDVQSTPGPGGAYRLVPSIKIPPLLLDADEVCSLVTGLLVLEAGGPDTETSAVRAKLEQLLPPTLRRRATATALATQIITPAAGPADWQLLGMLAETVAQGQHLRFTYTDQQGQVTERQVRPHRHVLRNGTWYLIAYDTQRHGWRLFRVDRIQNAAPQSAAYGLDVPDFPDQSIEDWLTTDFGRQQGRVN</sequence>
<dbReference type="Pfam" id="PF08279">
    <property type="entry name" value="HTH_11"/>
    <property type="match status" value="1"/>
</dbReference>
<dbReference type="InterPro" id="IPR026881">
    <property type="entry name" value="WYL_dom"/>
</dbReference>
<dbReference type="PROSITE" id="PS52050">
    <property type="entry name" value="WYL"/>
    <property type="match status" value="1"/>
</dbReference>
<feature type="domain" description="HTH deoR-type" evidence="4">
    <location>
        <begin position="4"/>
        <end position="59"/>
    </location>
</feature>
<dbReference type="Gene3D" id="1.10.10.10">
    <property type="entry name" value="Winged helix-like DNA-binding domain superfamily/Winged helix DNA-binding domain"/>
    <property type="match status" value="1"/>
</dbReference>
<dbReference type="PROSITE" id="PS00894">
    <property type="entry name" value="HTH_DEOR_1"/>
    <property type="match status" value="1"/>
</dbReference>
<evidence type="ECO:0000256" key="2">
    <source>
        <dbReference type="ARBA" id="ARBA00023125"/>
    </source>
</evidence>
<evidence type="ECO:0000256" key="3">
    <source>
        <dbReference type="ARBA" id="ARBA00023163"/>
    </source>
</evidence>
<dbReference type="InterPro" id="IPR036388">
    <property type="entry name" value="WH-like_DNA-bd_sf"/>
</dbReference>
<evidence type="ECO:0000313" key="6">
    <source>
        <dbReference type="Proteomes" id="UP001501446"/>
    </source>
</evidence>
<dbReference type="Proteomes" id="UP001501446">
    <property type="component" value="Unassembled WGS sequence"/>
</dbReference>